<sequence>MNNFEITDYTLSVYDMTLEYVLGDYYYTVQLDFDWSDDCTSYYTDFTIKPLSGTFFHSTTDETGTIKITDEYTQWLQDQLKYYRNNTLWLYEETLEKMRDLDNNEKDWSYYGI</sequence>
<reference evidence="1" key="1">
    <citation type="submission" date="2020-04" db="EMBL/GenBank/DDBJ databases">
        <authorList>
            <person name="Chiriac C."/>
            <person name="Salcher M."/>
            <person name="Ghai R."/>
            <person name="Kavagutti S V."/>
        </authorList>
    </citation>
    <scope>NUCLEOTIDE SEQUENCE</scope>
</reference>
<accession>A0A6J5LNN3</accession>
<name>A0A6J5LNN3_9CAUD</name>
<organism evidence="1">
    <name type="scientific">uncultured Caudovirales phage</name>
    <dbReference type="NCBI Taxonomy" id="2100421"/>
    <lineage>
        <taxon>Viruses</taxon>
        <taxon>Duplodnaviria</taxon>
        <taxon>Heunggongvirae</taxon>
        <taxon>Uroviricota</taxon>
        <taxon>Caudoviricetes</taxon>
        <taxon>Peduoviridae</taxon>
        <taxon>Maltschvirus</taxon>
        <taxon>Maltschvirus maltsch</taxon>
    </lineage>
</organism>
<gene>
    <name evidence="1" type="ORF">UFOVP280_30</name>
</gene>
<proteinExistence type="predicted"/>
<evidence type="ECO:0000313" key="1">
    <source>
        <dbReference type="EMBL" id="CAB4134607.1"/>
    </source>
</evidence>
<protein>
    <submittedName>
        <fullName evidence="1">Uncharacterized protein</fullName>
    </submittedName>
</protein>
<dbReference type="EMBL" id="LR796288">
    <property type="protein sequence ID" value="CAB4134607.1"/>
    <property type="molecule type" value="Genomic_DNA"/>
</dbReference>